<organism evidence="3 4">
    <name type="scientific">Methylovulum psychrotolerans</name>
    <dbReference type="NCBI Taxonomy" id="1704499"/>
    <lineage>
        <taxon>Bacteria</taxon>
        <taxon>Pseudomonadati</taxon>
        <taxon>Pseudomonadota</taxon>
        <taxon>Gammaproteobacteria</taxon>
        <taxon>Methylococcales</taxon>
        <taxon>Methylococcaceae</taxon>
        <taxon>Methylovulum</taxon>
    </lineage>
</organism>
<name>A0A2S5CTC1_9GAMM</name>
<proteinExistence type="inferred from homology"/>
<sequence length="519" mass="58519">MWTIELIGSIDGQSHYSPKYVGELLNADPQALALGSDFVGRPCTQLYVNNTDVIKVRTELALPVDKARAWLQQALHNEQRLRVHHPYKTWLLLLTPSGECQVGSICPRLYPVNIALKSAADRRHNLDLLMAVFKLYLNLAKTTGHKLDEGLSNFAFSTEGDMYYLDDEYYGWDDFTAFAVMLGVYIRTYHWFDNAFIEELGHKLQVLVETIFPGTHSHLTIAAHLQTVFMPNADKEYLLRTLIGSLRHHPPKTPPAAIVETAPPAPKVVRRPANGRFFALLGDIHANYPALNCVLDYLAAERIDQGIILGDIVGYGPDPKECIQRLQDSTFHIIKGNHDEGVASGNTPSSFSSSSKAVIHWTIGQLSADERQWLSELPPFIKQDDWYAVHGAPMDADYFYAYVYIMTYQDNLDYMQQNGLALCFHGHSHIPGVFARNRHKDSHETGQTVRLSTYQQALVCPGSVGQPRNGRQEAQFAIYDKEQQQVTFIGLPYDNAPVIAKLRQFNLPEELSLRLLNGR</sequence>
<evidence type="ECO:0000256" key="1">
    <source>
        <dbReference type="ARBA" id="ARBA00008950"/>
    </source>
</evidence>
<dbReference type="Pfam" id="PF12850">
    <property type="entry name" value="Metallophos_2"/>
    <property type="match status" value="1"/>
</dbReference>
<evidence type="ECO:0000313" key="3">
    <source>
        <dbReference type="EMBL" id="POZ54070.1"/>
    </source>
</evidence>
<dbReference type="RefSeq" id="WP_103973554.1">
    <property type="nucleotide sequence ID" value="NZ_PGFZ01000001.1"/>
</dbReference>
<dbReference type="InterPro" id="IPR024654">
    <property type="entry name" value="Calcineurin-like_PHP_lpxH"/>
</dbReference>
<dbReference type="InterPro" id="IPR029052">
    <property type="entry name" value="Metallo-depent_PP-like"/>
</dbReference>
<dbReference type="EMBL" id="PGFZ01000001">
    <property type="protein sequence ID" value="POZ54070.1"/>
    <property type="molecule type" value="Genomic_DNA"/>
</dbReference>
<dbReference type="PANTHER" id="PTHR42850">
    <property type="entry name" value="METALLOPHOSPHOESTERASE"/>
    <property type="match status" value="1"/>
</dbReference>
<comment type="similarity">
    <text evidence="1">Belongs to the metallophosphoesterase superfamily. YfcE family.</text>
</comment>
<dbReference type="PANTHER" id="PTHR42850:SF2">
    <property type="entry name" value="BLL5683 PROTEIN"/>
    <property type="match status" value="1"/>
</dbReference>
<dbReference type="InterPro" id="IPR050126">
    <property type="entry name" value="Ap4A_hydrolase"/>
</dbReference>
<comment type="caution">
    <text evidence="3">The sequence shown here is derived from an EMBL/GenBank/DDBJ whole genome shotgun (WGS) entry which is preliminary data.</text>
</comment>
<dbReference type="GO" id="GO:0005737">
    <property type="term" value="C:cytoplasm"/>
    <property type="evidence" value="ECO:0007669"/>
    <property type="project" value="TreeGrafter"/>
</dbReference>
<dbReference type="GO" id="GO:0016791">
    <property type="term" value="F:phosphatase activity"/>
    <property type="evidence" value="ECO:0007669"/>
    <property type="project" value="TreeGrafter"/>
</dbReference>
<evidence type="ECO:0000313" key="4">
    <source>
        <dbReference type="Proteomes" id="UP000237423"/>
    </source>
</evidence>
<evidence type="ECO:0000259" key="2">
    <source>
        <dbReference type="Pfam" id="PF12850"/>
    </source>
</evidence>
<dbReference type="CDD" id="cd00838">
    <property type="entry name" value="MPP_superfamily"/>
    <property type="match status" value="1"/>
</dbReference>
<dbReference type="SUPFAM" id="SSF56300">
    <property type="entry name" value="Metallo-dependent phosphatases"/>
    <property type="match status" value="1"/>
</dbReference>
<protein>
    <recommendedName>
        <fullName evidence="2">Calcineurin-like phosphoesterase domain-containing protein</fullName>
    </recommendedName>
</protein>
<reference evidence="3 4" key="1">
    <citation type="submission" date="2017-11" db="EMBL/GenBank/DDBJ databases">
        <title>Draft Genome Sequence of Methylobacter psychrotolerans Sph1T, an Obligate Methanotroph from Low-Temperature Environments.</title>
        <authorList>
            <person name="Oshkin I.Y."/>
            <person name="Miroshnikov K."/>
            <person name="Belova S.E."/>
            <person name="Korzhenkov A."/>
            <person name="Toshchakov S.V."/>
            <person name="Dedysh S.N."/>
        </authorList>
    </citation>
    <scope>NUCLEOTIDE SEQUENCE [LARGE SCALE GENOMIC DNA]</scope>
    <source>
        <strain evidence="3 4">Sph1</strain>
    </source>
</reference>
<dbReference type="AlphaFoldDB" id="A0A2S5CTC1"/>
<dbReference type="Proteomes" id="UP000237423">
    <property type="component" value="Unassembled WGS sequence"/>
</dbReference>
<feature type="domain" description="Calcineurin-like phosphoesterase" evidence="2">
    <location>
        <begin position="279"/>
        <end position="482"/>
    </location>
</feature>
<dbReference type="Gene3D" id="3.60.21.10">
    <property type="match status" value="1"/>
</dbReference>
<gene>
    <name evidence="3" type="ORF">AADEFJLK_01113</name>
</gene>
<accession>A0A2S5CTC1</accession>